<sequence length="554" mass="62488">MSLSTVSTATAVEEQELILLPPANYLRLADFIGIWSFKAAIAFSLRLRRTFTRRPKHLLKPEVKAYPIRPLLKNRIFRPRGSENKRLPLYLDLHGGGWAVADPETDDEFCSFLAQNFNSIVVSVNYRKSPSYKFPCAVTDVVAITDAVLTDESLEFDDSRVAMGGFSSGGNLAFAACQNKLIRDRIHALVGFYPGLDLAESLEDKLSHRPKEAGKDILKSSVNFLARAYVPYGTNRKDPLLSPIYAQRENLPASVYLVGAEYDMLCHEANRMAEALADIQSEREFEQNGWRQGGIKWECARAKHHAFTHITMSGRKETDRVEFVSELYNRMPQKRPAGAAGLRQRVEKPWKIFLMIATLPWPCLQAAIEQILQESDEVLQEKQLQEWQRLKALELRDVSFVGTLIASVVVGSIQWGALEKAHWSVWACWYGTLLLSLVSVMLAFYLSLLLSNFAINPSGTKLLLKALHMSKNTMRARWASLFALQVPIMLLSYALMAYIIGLALLIFWPLWSEPWGPMSWVAVVFGVCLIFATATFASVCHFIYVQNEEVLKTG</sequence>
<dbReference type="Pfam" id="PF07859">
    <property type="entry name" value="Abhydrolase_3"/>
    <property type="match status" value="1"/>
</dbReference>
<dbReference type="AlphaFoldDB" id="A0A8T9B0J8"/>
<organism evidence="4 5">
    <name type="scientific">Lachnellula arida</name>
    <dbReference type="NCBI Taxonomy" id="1316785"/>
    <lineage>
        <taxon>Eukaryota</taxon>
        <taxon>Fungi</taxon>
        <taxon>Dikarya</taxon>
        <taxon>Ascomycota</taxon>
        <taxon>Pezizomycotina</taxon>
        <taxon>Leotiomycetes</taxon>
        <taxon>Helotiales</taxon>
        <taxon>Lachnaceae</taxon>
        <taxon>Lachnellula</taxon>
    </lineage>
</organism>
<dbReference type="EMBL" id="QGMF01000949">
    <property type="protein sequence ID" value="TVY13478.1"/>
    <property type="molecule type" value="Genomic_DNA"/>
</dbReference>
<keyword evidence="5" id="KW-1185">Reference proteome</keyword>
<accession>A0A8T9B0J8</accession>
<dbReference type="InterPro" id="IPR050300">
    <property type="entry name" value="GDXG_lipolytic_enzyme"/>
</dbReference>
<feature type="transmembrane region" description="Helical" evidence="2">
    <location>
        <begin position="398"/>
        <end position="417"/>
    </location>
</feature>
<keyword evidence="2" id="KW-0472">Membrane</keyword>
<protein>
    <submittedName>
        <fullName evidence="4">Arylesterase</fullName>
    </submittedName>
</protein>
<comment type="caution">
    <text evidence="4">The sequence shown here is derived from an EMBL/GenBank/DDBJ whole genome shotgun (WGS) entry which is preliminary data.</text>
</comment>
<dbReference type="InterPro" id="IPR029058">
    <property type="entry name" value="AB_hydrolase_fold"/>
</dbReference>
<dbReference type="InterPro" id="IPR013094">
    <property type="entry name" value="AB_hydrolase_3"/>
</dbReference>
<dbReference type="GO" id="GO:0016787">
    <property type="term" value="F:hydrolase activity"/>
    <property type="evidence" value="ECO:0007669"/>
    <property type="project" value="UniProtKB-KW"/>
</dbReference>
<dbReference type="Proteomes" id="UP000469559">
    <property type="component" value="Unassembled WGS sequence"/>
</dbReference>
<proteinExistence type="predicted"/>
<feature type="transmembrane region" description="Helical" evidence="2">
    <location>
        <begin position="25"/>
        <end position="47"/>
    </location>
</feature>
<evidence type="ECO:0000259" key="3">
    <source>
        <dbReference type="Pfam" id="PF07859"/>
    </source>
</evidence>
<keyword evidence="2" id="KW-0812">Transmembrane</keyword>
<evidence type="ECO:0000256" key="1">
    <source>
        <dbReference type="ARBA" id="ARBA00022801"/>
    </source>
</evidence>
<dbReference type="Gene3D" id="3.40.50.1820">
    <property type="entry name" value="alpha/beta hydrolase"/>
    <property type="match status" value="1"/>
</dbReference>
<dbReference type="SUPFAM" id="SSF53474">
    <property type="entry name" value="alpha/beta-Hydrolases"/>
    <property type="match status" value="1"/>
</dbReference>
<feature type="transmembrane region" description="Helical" evidence="2">
    <location>
        <begin position="520"/>
        <end position="545"/>
    </location>
</feature>
<evidence type="ECO:0000313" key="4">
    <source>
        <dbReference type="EMBL" id="TVY13478.1"/>
    </source>
</evidence>
<evidence type="ECO:0000313" key="5">
    <source>
        <dbReference type="Proteomes" id="UP000469559"/>
    </source>
</evidence>
<name>A0A8T9B0J8_9HELO</name>
<feature type="transmembrane region" description="Helical" evidence="2">
    <location>
        <begin position="476"/>
        <end position="508"/>
    </location>
</feature>
<keyword evidence="1" id="KW-0378">Hydrolase</keyword>
<feature type="transmembrane region" description="Helical" evidence="2">
    <location>
        <begin position="429"/>
        <end position="455"/>
    </location>
</feature>
<evidence type="ECO:0000256" key="2">
    <source>
        <dbReference type="SAM" id="Phobius"/>
    </source>
</evidence>
<dbReference type="PANTHER" id="PTHR48081">
    <property type="entry name" value="AB HYDROLASE SUPERFAMILY PROTEIN C4A8.06C"/>
    <property type="match status" value="1"/>
</dbReference>
<dbReference type="OrthoDB" id="408631at2759"/>
<feature type="domain" description="Alpha/beta hydrolase fold-3" evidence="3">
    <location>
        <begin position="91"/>
        <end position="286"/>
    </location>
</feature>
<gene>
    <name evidence="4" type="primary">are_1</name>
    <name evidence="4" type="ORF">LARI1_G009435</name>
</gene>
<dbReference type="PANTHER" id="PTHR48081:SF8">
    <property type="entry name" value="ALPHA_BETA HYDROLASE FOLD-3 DOMAIN-CONTAINING PROTEIN-RELATED"/>
    <property type="match status" value="1"/>
</dbReference>
<keyword evidence="2" id="KW-1133">Transmembrane helix</keyword>
<reference evidence="4 5" key="1">
    <citation type="submission" date="2018-05" db="EMBL/GenBank/DDBJ databases">
        <title>Whole genome sequencing for identification of molecular markers to develop diagnostic detection tools for the regulated plant pathogen Lachnellula willkommii.</title>
        <authorList>
            <person name="Giroux E."/>
            <person name="Bilodeau G."/>
        </authorList>
    </citation>
    <scope>NUCLEOTIDE SEQUENCE [LARGE SCALE GENOMIC DNA]</scope>
    <source>
        <strain evidence="4 5">CBS 203.66</strain>
    </source>
</reference>